<dbReference type="Pfam" id="PF13160">
    <property type="entry name" value="DUF3995"/>
    <property type="match status" value="1"/>
</dbReference>
<keyword evidence="1" id="KW-0812">Transmembrane</keyword>
<comment type="caution">
    <text evidence="2">The sequence shown here is derived from an EMBL/GenBank/DDBJ whole genome shotgun (WGS) entry which is preliminary data.</text>
</comment>
<dbReference type="EMBL" id="PTPZ01000003">
    <property type="protein sequence ID" value="PPZ91915.1"/>
    <property type="molecule type" value="Genomic_DNA"/>
</dbReference>
<protein>
    <submittedName>
        <fullName evidence="2">DUF3995 domain-containing protein</fullName>
    </submittedName>
</protein>
<dbReference type="RefSeq" id="WP_104793596.1">
    <property type="nucleotide sequence ID" value="NZ_PTPZ01000003.1"/>
</dbReference>
<evidence type="ECO:0000313" key="2">
    <source>
        <dbReference type="EMBL" id="PPZ91915.1"/>
    </source>
</evidence>
<proteinExistence type="predicted"/>
<dbReference type="InterPro" id="IPR025058">
    <property type="entry name" value="DUF3995"/>
</dbReference>
<feature type="transmembrane region" description="Helical" evidence="1">
    <location>
        <begin position="35"/>
        <end position="57"/>
    </location>
</feature>
<feature type="transmembrane region" description="Helical" evidence="1">
    <location>
        <begin position="69"/>
        <end position="87"/>
    </location>
</feature>
<keyword evidence="1" id="KW-1133">Transmembrane helix</keyword>
<sequence length="126" mass="14201">MRDIGGFGGKWGNGAVIPTKNVNIKVMMPEAFTTFIVALGLFGFAVLVFLCSVDFDFVIPKWLDIVHKYGLWVIASIFILRSIGDFNYVGFFKKYKTTKFGLNDTKYYSPLCLTIGILTVILELNR</sequence>
<reference evidence="2 3" key="1">
    <citation type="submission" date="2018-02" db="EMBL/GenBank/DDBJ databases">
        <title>Draft genome sequence of bacterial isolates from marine environment.</title>
        <authorList>
            <person name="Singh S.K."/>
            <person name="Hill R."/>
            <person name="Major S."/>
            <person name="Cai H."/>
            <person name="Li Y."/>
        </authorList>
    </citation>
    <scope>NUCLEOTIDE SEQUENCE [LARGE SCALE GENOMIC DNA]</scope>
    <source>
        <strain evidence="2 3">IMET F</strain>
    </source>
</reference>
<evidence type="ECO:0000313" key="3">
    <source>
        <dbReference type="Proteomes" id="UP000238565"/>
    </source>
</evidence>
<accession>A0A2S7I5W1</accession>
<dbReference type="Proteomes" id="UP000238565">
    <property type="component" value="Unassembled WGS sequence"/>
</dbReference>
<evidence type="ECO:0000256" key="1">
    <source>
        <dbReference type="SAM" id="Phobius"/>
    </source>
</evidence>
<gene>
    <name evidence="2" type="ORF">C3729_07615</name>
</gene>
<name>A0A2S7I5W1_9FLAO</name>
<feature type="transmembrane region" description="Helical" evidence="1">
    <location>
        <begin position="107"/>
        <end position="124"/>
    </location>
</feature>
<keyword evidence="1" id="KW-0472">Membrane</keyword>
<organism evidence="2 3">
    <name type="scientific">Cloacibacterium normanense</name>
    <dbReference type="NCBI Taxonomy" id="237258"/>
    <lineage>
        <taxon>Bacteria</taxon>
        <taxon>Pseudomonadati</taxon>
        <taxon>Bacteroidota</taxon>
        <taxon>Flavobacteriia</taxon>
        <taxon>Flavobacteriales</taxon>
        <taxon>Weeksellaceae</taxon>
    </lineage>
</organism>
<dbReference type="AlphaFoldDB" id="A0A2S7I5W1"/>